<evidence type="ECO:0000256" key="1">
    <source>
        <dbReference type="ARBA" id="ARBA00023002"/>
    </source>
</evidence>
<sequence length="292" mass="32523">MKLIYYPGCTLKNQARNFDVSTVSSMAELDVEVEELARWNCCGTVHALASDDVMHRMAPVTNLIRVKEANASEFMTSCAMCYNTLKRANIDVKKRADALETINQFLYLEETKYAGDVDVLHLLEYLRDRVGFDKLAEKVKKPLTGLRVACYYGCLLVRPKEVAFDDAENPVVMENLISALGGTPVPFPQKTECCGAHHTVGNPEIVAERTDKIMGSAHEQAADLVVVSCPLCAFNLDFRQDDARRLNPDFHHLPVLYFTQLMALAFGCDDASLRFDLHHIDPLPALAARGLA</sequence>
<dbReference type="Pfam" id="PF02754">
    <property type="entry name" value="CCG"/>
    <property type="match status" value="2"/>
</dbReference>
<evidence type="ECO:0000313" key="4">
    <source>
        <dbReference type="Proteomes" id="UP000502260"/>
    </source>
</evidence>
<organism evidence="3 4">
    <name type="scientific">Sulfurimicrobium lacus</name>
    <dbReference type="NCBI Taxonomy" id="2715678"/>
    <lineage>
        <taxon>Bacteria</taxon>
        <taxon>Pseudomonadati</taxon>
        <taxon>Pseudomonadota</taxon>
        <taxon>Betaproteobacteria</taxon>
        <taxon>Nitrosomonadales</taxon>
        <taxon>Sulfuricellaceae</taxon>
        <taxon>Sulfurimicrobium</taxon>
    </lineage>
</organism>
<accession>A0A6F8V9T2</accession>
<dbReference type="InterPro" id="IPR004017">
    <property type="entry name" value="Cys_rich_dom"/>
</dbReference>
<gene>
    <name evidence="3" type="primary">hdrB</name>
    <name evidence="3" type="ORF">SKTS_06180</name>
</gene>
<dbReference type="AlphaFoldDB" id="A0A6F8V9T2"/>
<dbReference type="InterPro" id="IPR051278">
    <property type="entry name" value="HdrB/HdrD_reductase"/>
</dbReference>
<dbReference type="GO" id="GO:0016491">
    <property type="term" value="F:oxidoreductase activity"/>
    <property type="evidence" value="ECO:0007669"/>
    <property type="project" value="UniProtKB-KW"/>
</dbReference>
<keyword evidence="4" id="KW-1185">Reference proteome</keyword>
<evidence type="ECO:0000313" key="3">
    <source>
        <dbReference type="EMBL" id="BCB25732.1"/>
    </source>
</evidence>
<evidence type="ECO:0000259" key="2">
    <source>
        <dbReference type="Pfam" id="PF02754"/>
    </source>
</evidence>
<reference evidence="4" key="1">
    <citation type="submission" date="2020-03" db="EMBL/GenBank/DDBJ databases">
        <title>Complete genome sequence of sulfur-oxidizing bacterium skT11.</title>
        <authorList>
            <person name="Kanda M."/>
            <person name="Kojima H."/>
            <person name="Fukui M."/>
        </authorList>
    </citation>
    <scope>NUCLEOTIDE SEQUENCE [LARGE SCALE GENOMIC DNA]</scope>
    <source>
        <strain evidence="4">skT11</strain>
    </source>
</reference>
<dbReference type="PANTHER" id="PTHR42947:SF1">
    <property type="entry name" value="COB--COM HETERODISULFIDE REDUCTASE SUBUNIT B 1"/>
    <property type="match status" value="1"/>
</dbReference>
<dbReference type="EMBL" id="AP022853">
    <property type="protein sequence ID" value="BCB25732.1"/>
    <property type="molecule type" value="Genomic_DNA"/>
</dbReference>
<dbReference type="Gene3D" id="1.20.1050.140">
    <property type="match status" value="1"/>
</dbReference>
<proteinExistence type="predicted"/>
<keyword evidence="1" id="KW-0560">Oxidoreductase</keyword>
<feature type="domain" description="Cysteine-rich" evidence="2">
    <location>
        <begin position="5"/>
        <end position="86"/>
    </location>
</feature>
<dbReference type="KEGG" id="slac:SKTS_06180"/>
<protein>
    <submittedName>
        <fullName evidence="3">Heterodisulfide reductase subunit B</fullName>
    </submittedName>
</protein>
<dbReference type="Gene3D" id="3.40.50.11810">
    <property type="match status" value="1"/>
</dbReference>
<feature type="domain" description="Cysteine-rich" evidence="2">
    <location>
        <begin position="148"/>
        <end position="237"/>
    </location>
</feature>
<dbReference type="PANTHER" id="PTHR42947">
    <property type="entry name" value="COB--COM HETERODISULFIDE REDUCTASE SUBUNIT B 1"/>
    <property type="match status" value="1"/>
</dbReference>
<dbReference type="Proteomes" id="UP000502260">
    <property type="component" value="Chromosome"/>
</dbReference>
<name>A0A6F8V9T2_9PROT</name>
<dbReference type="RefSeq" id="WP_173060222.1">
    <property type="nucleotide sequence ID" value="NZ_AP022853.1"/>
</dbReference>